<gene>
    <name evidence="2" type="ORF">GCM10010430_50120</name>
</gene>
<dbReference type="EMBL" id="BAAATR010000025">
    <property type="protein sequence ID" value="GAA2260043.1"/>
    <property type="molecule type" value="Genomic_DNA"/>
</dbReference>
<evidence type="ECO:0008006" key="4">
    <source>
        <dbReference type="Google" id="ProtNLM"/>
    </source>
</evidence>
<protein>
    <recommendedName>
        <fullName evidence="4">Transposase</fullName>
    </recommendedName>
</protein>
<feature type="region of interest" description="Disordered" evidence="1">
    <location>
        <begin position="21"/>
        <end position="42"/>
    </location>
</feature>
<sequence>MKSNRTPVEVACAAAEKIRALNHRAQRGNDPEPREPFPSPRTVYDTVTVLHTLLERLPQPFDQKKSGKNRGLSYGARRHRGGGHRS</sequence>
<accession>A0ABN3EJL7</accession>
<feature type="compositionally biased region" description="Basic residues" evidence="1">
    <location>
        <begin position="76"/>
        <end position="86"/>
    </location>
</feature>
<dbReference type="RefSeq" id="WP_344638766.1">
    <property type="nucleotide sequence ID" value="NZ_BAAATR010000025.1"/>
</dbReference>
<evidence type="ECO:0000313" key="3">
    <source>
        <dbReference type="Proteomes" id="UP001500305"/>
    </source>
</evidence>
<comment type="caution">
    <text evidence="2">The sequence shown here is derived from an EMBL/GenBank/DDBJ whole genome shotgun (WGS) entry which is preliminary data.</text>
</comment>
<reference evidence="2 3" key="1">
    <citation type="journal article" date="2019" name="Int. J. Syst. Evol. Microbiol.">
        <title>The Global Catalogue of Microorganisms (GCM) 10K type strain sequencing project: providing services to taxonomists for standard genome sequencing and annotation.</title>
        <authorList>
            <consortium name="The Broad Institute Genomics Platform"/>
            <consortium name="The Broad Institute Genome Sequencing Center for Infectious Disease"/>
            <person name="Wu L."/>
            <person name="Ma J."/>
        </authorList>
    </citation>
    <scope>NUCLEOTIDE SEQUENCE [LARGE SCALE GENOMIC DNA]</scope>
    <source>
        <strain evidence="2 3">JCM 7356</strain>
    </source>
</reference>
<evidence type="ECO:0000256" key="1">
    <source>
        <dbReference type="SAM" id="MobiDB-lite"/>
    </source>
</evidence>
<dbReference type="Proteomes" id="UP001500305">
    <property type="component" value="Unassembled WGS sequence"/>
</dbReference>
<feature type="region of interest" description="Disordered" evidence="1">
    <location>
        <begin position="57"/>
        <end position="86"/>
    </location>
</feature>
<name>A0ABN3EJL7_9ACTN</name>
<evidence type="ECO:0000313" key="2">
    <source>
        <dbReference type="EMBL" id="GAA2260043.1"/>
    </source>
</evidence>
<organism evidence="2 3">
    <name type="scientific">Kitasatospora cystarginea</name>
    <dbReference type="NCBI Taxonomy" id="58350"/>
    <lineage>
        <taxon>Bacteria</taxon>
        <taxon>Bacillati</taxon>
        <taxon>Actinomycetota</taxon>
        <taxon>Actinomycetes</taxon>
        <taxon>Kitasatosporales</taxon>
        <taxon>Streptomycetaceae</taxon>
        <taxon>Kitasatospora</taxon>
    </lineage>
</organism>
<proteinExistence type="predicted"/>
<keyword evidence="3" id="KW-1185">Reference proteome</keyword>